<dbReference type="InterPro" id="IPR052028">
    <property type="entry name" value="HipA_Ser/Thr_kinase"/>
</dbReference>
<evidence type="ECO:0000313" key="2">
    <source>
        <dbReference type="Proteomes" id="UP000255529"/>
    </source>
</evidence>
<dbReference type="PANTHER" id="PTHR37419:SF8">
    <property type="entry name" value="TOXIN YJJJ"/>
    <property type="match status" value="1"/>
</dbReference>
<dbReference type="GO" id="GO:0004674">
    <property type="term" value="F:protein serine/threonine kinase activity"/>
    <property type="evidence" value="ECO:0007669"/>
    <property type="project" value="TreeGrafter"/>
</dbReference>
<dbReference type="GO" id="GO:0005829">
    <property type="term" value="C:cytosol"/>
    <property type="evidence" value="ECO:0007669"/>
    <property type="project" value="TreeGrafter"/>
</dbReference>
<dbReference type="Proteomes" id="UP000255529">
    <property type="component" value="Unassembled WGS sequence"/>
</dbReference>
<dbReference type="AlphaFoldDB" id="A0A380A6U9"/>
<organism evidence="1 2">
    <name type="scientific">Serratia quinivorans</name>
    <dbReference type="NCBI Taxonomy" id="137545"/>
    <lineage>
        <taxon>Bacteria</taxon>
        <taxon>Pseudomonadati</taxon>
        <taxon>Pseudomonadota</taxon>
        <taxon>Gammaproteobacteria</taxon>
        <taxon>Enterobacterales</taxon>
        <taxon>Yersiniaceae</taxon>
        <taxon>Serratia</taxon>
    </lineage>
</organism>
<dbReference type="EMBL" id="UGYN01000002">
    <property type="protein sequence ID" value="SUI75512.1"/>
    <property type="molecule type" value="Genomic_DNA"/>
</dbReference>
<dbReference type="RefSeq" id="WP_242507612.1">
    <property type="nucleotide sequence ID" value="NZ_CAMKUF010000003.1"/>
</dbReference>
<gene>
    <name evidence="1" type="ORF">NCTC11544_03618</name>
</gene>
<evidence type="ECO:0000313" key="1">
    <source>
        <dbReference type="EMBL" id="SUI75512.1"/>
    </source>
</evidence>
<proteinExistence type="predicted"/>
<dbReference type="PANTHER" id="PTHR37419">
    <property type="entry name" value="SERINE/THREONINE-PROTEIN KINASE TOXIN HIPA"/>
    <property type="match status" value="1"/>
</dbReference>
<accession>A0A380A6U9</accession>
<sequence length="137" mass="15900">METLTLQAFLNNQWIDVANIAFPDGEQQSYKITELHYHTDFAIDYLDRDDNHAVSINHPVSLFFEDEGPRGWMKFLDDIVPNGSSRRYWLKYLDIDELTPGQQNFVLLKYGTMSPVGNLRIKESLAEANPLADRLFF</sequence>
<reference evidence="1 2" key="1">
    <citation type="submission" date="2018-06" db="EMBL/GenBank/DDBJ databases">
        <authorList>
            <consortium name="Pathogen Informatics"/>
            <person name="Doyle S."/>
        </authorList>
    </citation>
    <scope>NUCLEOTIDE SEQUENCE [LARGE SCALE GENOMIC DNA]</scope>
    <source>
        <strain evidence="1 2">NCTC11544</strain>
    </source>
</reference>
<name>A0A380A6U9_9GAMM</name>
<protein>
    <submittedName>
        <fullName evidence="1">Uncharacterized protein related to capsule biosynthesis enzymes</fullName>
    </submittedName>
</protein>